<name>A0A0M0L5C7_9BACI</name>
<dbReference type="InterPro" id="IPR020846">
    <property type="entry name" value="MFS_dom"/>
</dbReference>
<dbReference type="SUPFAM" id="SSF103473">
    <property type="entry name" value="MFS general substrate transporter"/>
    <property type="match status" value="1"/>
</dbReference>
<dbReference type="PATRIC" id="fig|284581.3.peg.2154"/>
<dbReference type="GO" id="GO:0005886">
    <property type="term" value="C:plasma membrane"/>
    <property type="evidence" value="ECO:0007669"/>
    <property type="project" value="UniProtKB-SubCell"/>
</dbReference>
<dbReference type="STRING" id="284581.AMD01_10310"/>
<dbReference type="CDD" id="cd17329">
    <property type="entry name" value="MFS_MdtH_MDR_like"/>
    <property type="match status" value="1"/>
</dbReference>
<dbReference type="PROSITE" id="PS00216">
    <property type="entry name" value="SUGAR_TRANSPORT_1"/>
    <property type="match status" value="1"/>
</dbReference>
<gene>
    <name evidence="9" type="ORF">AMD01_10310</name>
</gene>
<dbReference type="Proteomes" id="UP000037558">
    <property type="component" value="Unassembled WGS sequence"/>
</dbReference>
<evidence type="ECO:0000256" key="3">
    <source>
        <dbReference type="ARBA" id="ARBA00022475"/>
    </source>
</evidence>
<dbReference type="Gene3D" id="1.20.1250.20">
    <property type="entry name" value="MFS general substrate transporter like domains"/>
    <property type="match status" value="1"/>
</dbReference>
<feature type="transmembrane region" description="Helical" evidence="7">
    <location>
        <begin position="12"/>
        <end position="36"/>
    </location>
</feature>
<feature type="transmembrane region" description="Helical" evidence="7">
    <location>
        <begin position="372"/>
        <end position="393"/>
    </location>
</feature>
<proteinExistence type="predicted"/>
<sequence>MKTLQNIHPLGWNIIIGTIFGRMATSMNIPFLAIYLTKVMHVTPSMTGMIIAVSSLVGIFASFYGGYMSDRFGRKTILLLSVFMWTAVFIGFGFSQHVWAFFIMNALNGLCRALFEPTSRAILSDITTKENKLFIFNLRYAAINVGVVFGPLIGALLGASESTSLFFIAAAVYAVYGVTLAITFMRHPISKEGTEQTTRISMSEAFTVTRRDKLFLLTLAGVTLCSFGYSHFSATLSQFYSLSPDFGDGAKIFSIMLSLNAVVVLIIQYPVVRFAKNYSPFLSLMGGNILVSLSLFGFSFAHHLSMIIVLVVFFTIGEVLLFTMMDVLIDEIAKTKLKGTYFGAMGFTQFGNVMGPWAGGFLLDYFGVTHPAAIFGTLSFVTIIGIPILFLAYKKLRSKKQKMSAPVSTKVVL</sequence>
<feature type="transmembrane region" description="Helical" evidence="7">
    <location>
        <begin position="214"/>
        <end position="232"/>
    </location>
</feature>
<organism evidence="9 10">
    <name type="scientific">Priestia koreensis</name>
    <dbReference type="NCBI Taxonomy" id="284581"/>
    <lineage>
        <taxon>Bacteria</taxon>
        <taxon>Bacillati</taxon>
        <taxon>Bacillota</taxon>
        <taxon>Bacilli</taxon>
        <taxon>Bacillales</taxon>
        <taxon>Bacillaceae</taxon>
        <taxon>Priestia</taxon>
    </lineage>
</organism>
<feature type="transmembrane region" description="Helical" evidence="7">
    <location>
        <begin position="307"/>
        <end position="329"/>
    </location>
</feature>
<comment type="subcellular location">
    <subcellularLocation>
        <location evidence="1">Cell membrane</location>
        <topology evidence="1">Multi-pass membrane protein</topology>
    </subcellularLocation>
</comment>
<keyword evidence="5 7" id="KW-1133">Transmembrane helix</keyword>
<comment type="caution">
    <text evidence="9">The sequence shown here is derived from an EMBL/GenBank/DDBJ whole genome shotgun (WGS) entry which is preliminary data.</text>
</comment>
<dbReference type="PROSITE" id="PS50850">
    <property type="entry name" value="MFS"/>
    <property type="match status" value="1"/>
</dbReference>
<feature type="transmembrane region" description="Helical" evidence="7">
    <location>
        <begin position="165"/>
        <end position="185"/>
    </location>
</feature>
<feature type="transmembrane region" description="Helical" evidence="7">
    <location>
        <begin position="98"/>
        <end position="115"/>
    </location>
</feature>
<dbReference type="PANTHER" id="PTHR43414:SF1">
    <property type="entry name" value="PEPTIDE PERMEASE"/>
    <property type="match status" value="1"/>
</dbReference>
<dbReference type="InterPro" id="IPR036259">
    <property type="entry name" value="MFS_trans_sf"/>
</dbReference>
<accession>A0A0M0L5C7</accession>
<evidence type="ECO:0000313" key="10">
    <source>
        <dbReference type="Proteomes" id="UP000037558"/>
    </source>
</evidence>
<dbReference type="OrthoDB" id="8952229at2"/>
<dbReference type="InterPro" id="IPR005829">
    <property type="entry name" value="Sugar_transporter_CS"/>
</dbReference>
<feature type="transmembrane region" description="Helical" evidence="7">
    <location>
        <begin position="76"/>
        <end position="92"/>
    </location>
</feature>
<evidence type="ECO:0000259" key="8">
    <source>
        <dbReference type="PROSITE" id="PS50850"/>
    </source>
</evidence>
<keyword evidence="4 7" id="KW-0812">Transmembrane</keyword>
<evidence type="ECO:0000256" key="7">
    <source>
        <dbReference type="SAM" id="Phobius"/>
    </source>
</evidence>
<evidence type="ECO:0000256" key="1">
    <source>
        <dbReference type="ARBA" id="ARBA00004651"/>
    </source>
</evidence>
<keyword evidence="6 7" id="KW-0472">Membrane</keyword>
<dbReference type="AlphaFoldDB" id="A0A0M0L5C7"/>
<feature type="domain" description="Major facilitator superfamily (MFS) profile" evidence="8">
    <location>
        <begin position="1"/>
        <end position="397"/>
    </location>
</feature>
<dbReference type="EMBL" id="LILC01000013">
    <property type="protein sequence ID" value="KOO46244.1"/>
    <property type="molecule type" value="Genomic_DNA"/>
</dbReference>
<feature type="transmembrane region" description="Helical" evidence="7">
    <location>
        <begin position="136"/>
        <end position="159"/>
    </location>
</feature>
<evidence type="ECO:0000256" key="6">
    <source>
        <dbReference type="ARBA" id="ARBA00023136"/>
    </source>
</evidence>
<evidence type="ECO:0000256" key="2">
    <source>
        <dbReference type="ARBA" id="ARBA00022448"/>
    </source>
</evidence>
<keyword evidence="3" id="KW-1003">Cell membrane</keyword>
<feature type="transmembrane region" description="Helical" evidence="7">
    <location>
        <begin position="281"/>
        <end position="301"/>
    </location>
</feature>
<dbReference type="RefSeq" id="WP_053401315.1">
    <property type="nucleotide sequence ID" value="NZ_LILC01000013.1"/>
</dbReference>
<protein>
    <submittedName>
        <fullName evidence="9">Transporter</fullName>
    </submittedName>
</protein>
<feature type="transmembrane region" description="Helical" evidence="7">
    <location>
        <begin position="252"/>
        <end position="269"/>
    </location>
</feature>
<reference evidence="10" key="1">
    <citation type="submission" date="2015-08" db="EMBL/GenBank/DDBJ databases">
        <title>Fjat-14210 dsm16467.</title>
        <authorList>
            <person name="Liu B."/>
            <person name="Wang J."/>
            <person name="Zhu Y."/>
            <person name="Liu G."/>
            <person name="Chen Q."/>
            <person name="Chen Z."/>
            <person name="Lan J."/>
            <person name="Che J."/>
            <person name="Ge C."/>
            <person name="Shi H."/>
            <person name="Pan Z."/>
            <person name="Liu X."/>
        </authorList>
    </citation>
    <scope>NUCLEOTIDE SEQUENCE [LARGE SCALE GENOMIC DNA]</scope>
    <source>
        <strain evidence="10">DSM 16467</strain>
    </source>
</reference>
<evidence type="ECO:0000256" key="5">
    <source>
        <dbReference type="ARBA" id="ARBA00022989"/>
    </source>
</evidence>
<dbReference type="InterPro" id="IPR011701">
    <property type="entry name" value="MFS"/>
</dbReference>
<dbReference type="PANTHER" id="PTHR43414">
    <property type="entry name" value="MULTIDRUG RESISTANCE PROTEIN MDTG"/>
    <property type="match status" value="1"/>
</dbReference>
<evidence type="ECO:0000256" key="4">
    <source>
        <dbReference type="ARBA" id="ARBA00022692"/>
    </source>
</evidence>
<dbReference type="Pfam" id="PF07690">
    <property type="entry name" value="MFS_1"/>
    <property type="match status" value="1"/>
</dbReference>
<evidence type="ECO:0000313" key="9">
    <source>
        <dbReference type="EMBL" id="KOO46244.1"/>
    </source>
</evidence>
<keyword evidence="10" id="KW-1185">Reference proteome</keyword>
<feature type="transmembrane region" description="Helical" evidence="7">
    <location>
        <begin position="341"/>
        <end position="366"/>
    </location>
</feature>
<keyword evidence="2" id="KW-0813">Transport</keyword>
<feature type="transmembrane region" description="Helical" evidence="7">
    <location>
        <begin position="42"/>
        <end position="64"/>
    </location>
</feature>
<dbReference type="GO" id="GO:0022857">
    <property type="term" value="F:transmembrane transporter activity"/>
    <property type="evidence" value="ECO:0007669"/>
    <property type="project" value="InterPro"/>
</dbReference>